<gene>
    <name evidence="1" type="primary">nnrE</name>
    <name evidence="3" type="ORF">GCM10011600_09380</name>
</gene>
<comment type="caution">
    <text evidence="3">The sequence shown here is derived from an EMBL/GenBank/DDBJ whole genome shotgun (WGS) entry which is preliminary data.</text>
</comment>
<evidence type="ECO:0000256" key="1">
    <source>
        <dbReference type="HAMAP-Rule" id="MF_01966"/>
    </source>
</evidence>
<sequence length="230" mass="23022">MSPRAGYTAAQVRAAEKPLLDAGVPLMRHAAAALAAELRDLVPRRMLVLVGAGDNGGDALFAAAELAAEGVRVDLVPTASRHHAEGAAAALAAGAHWVGERGVGEHPVDAADAARLAAEADVVLDGILGTGTAGSPALRGAARDIVAAILPVLDQPQRPRVVAVDIPSGIGPDDGAVPDPTVLPADLTVTFGAVKAGLLIEPGSRYAGHVVLVDLGLGPHLAGDPVVIEE</sequence>
<comment type="similarity">
    <text evidence="1">Belongs to the NnrE/AIBP family.</text>
</comment>
<dbReference type="GO" id="GO:0000166">
    <property type="term" value="F:nucleotide binding"/>
    <property type="evidence" value="ECO:0007669"/>
    <property type="project" value="UniProtKB-KW"/>
</dbReference>
<evidence type="ECO:0000313" key="4">
    <source>
        <dbReference type="Proteomes" id="UP000617531"/>
    </source>
</evidence>
<keyword evidence="1" id="KW-0413">Isomerase</keyword>
<comment type="caution">
    <text evidence="1">Lacks conserved residue(s) required for the propagation of feature annotation.</text>
</comment>
<dbReference type="AlphaFoldDB" id="A0A8J3GPE0"/>
<reference evidence="3" key="1">
    <citation type="journal article" date="2014" name="Int. J. Syst. Evol. Microbiol.">
        <title>Complete genome sequence of Corynebacterium casei LMG S-19264T (=DSM 44701T), isolated from a smear-ripened cheese.</title>
        <authorList>
            <consortium name="US DOE Joint Genome Institute (JGI-PGF)"/>
            <person name="Walter F."/>
            <person name="Albersmeier A."/>
            <person name="Kalinowski J."/>
            <person name="Ruckert C."/>
        </authorList>
    </citation>
    <scope>NUCLEOTIDE SEQUENCE</scope>
    <source>
        <strain evidence="3">CGMCC 1.16548</strain>
    </source>
</reference>
<name>A0A8J3GPE0_9MICO</name>
<dbReference type="Pfam" id="PF03853">
    <property type="entry name" value="YjeF_N"/>
    <property type="match status" value="1"/>
</dbReference>
<dbReference type="NCBIfam" id="TIGR00197">
    <property type="entry name" value="yjeF_nterm"/>
    <property type="match status" value="1"/>
</dbReference>
<keyword evidence="4" id="KW-1185">Reference proteome</keyword>
<feature type="binding site" evidence="1">
    <location>
        <position position="165"/>
    </location>
    <ligand>
        <name>(6S)-NADPHX</name>
        <dbReference type="ChEBI" id="CHEBI:64076"/>
    </ligand>
</feature>
<organism evidence="3 4">
    <name type="scientific">Pseudolysinimonas yzui</name>
    <dbReference type="NCBI Taxonomy" id="2708254"/>
    <lineage>
        <taxon>Bacteria</taxon>
        <taxon>Bacillati</taxon>
        <taxon>Actinomycetota</taxon>
        <taxon>Actinomycetes</taxon>
        <taxon>Micrococcales</taxon>
        <taxon>Microbacteriaceae</taxon>
        <taxon>Pseudolysinimonas</taxon>
    </lineage>
</organism>
<feature type="binding site" evidence="1">
    <location>
        <position position="55"/>
    </location>
    <ligand>
        <name>K(+)</name>
        <dbReference type="ChEBI" id="CHEBI:29103"/>
    </ligand>
</feature>
<proteinExistence type="inferred from homology"/>
<evidence type="ECO:0000313" key="3">
    <source>
        <dbReference type="EMBL" id="GHF10364.1"/>
    </source>
</evidence>
<feature type="binding site" evidence="1">
    <location>
        <begin position="54"/>
        <end position="58"/>
    </location>
    <ligand>
        <name>(6S)-NADPHX</name>
        <dbReference type="ChEBI" id="CHEBI:64076"/>
    </ligand>
</feature>
<feature type="binding site" evidence="1">
    <location>
        <position position="125"/>
    </location>
    <ligand>
        <name>K(+)</name>
        <dbReference type="ChEBI" id="CHEBI:29103"/>
    </ligand>
</feature>
<dbReference type="EMBL" id="BNAI01000001">
    <property type="protein sequence ID" value="GHF10364.1"/>
    <property type="molecule type" value="Genomic_DNA"/>
</dbReference>
<keyword evidence="1" id="KW-0520">NAD</keyword>
<comment type="cofactor">
    <cofactor evidence="1">
        <name>K(+)</name>
        <dbReference type="ChEBI" id="CHEBI:29103"/>
    </cofactor>
    <text evidence="1">Binds 1 potassium ion per subunit.</text>
</comment>
<dbReference type="Proteomes" id="UP000617531">
    <property type="component" value="Unassembled WGS sequence"/>
</dbReference>
<evidence type="ECO:0000259" key="2">
    <source>
        <dbReference type="PROSITE" id="PS51385"/>
    </source>
</evidence>
<dbReference type="EC" id="5.1.99.6" evidence="1"/>
<comment type="function">
    <text evidence="1">Catalyzes the epimerization of the S- and R-forms of NAD(P)HX, a damaged form of NAD(P)H that is a result of enzymatic or heat-dependent hydration. This is a prerequisite for the S-specific NAD(P)H-hydrate dehydratase to allow the repair of both epimers of NAD(P)HX.</text>
</comment>
<keyword evidence="1" id="KW-0547">Nucleotide-binding</keyword>
<feature type="domain" description="YjeF N-terminal" evidence="2">
    <location>
        <begin position="12"/>
        <end position="223"/>
    </location>
</feature>
<keyword evidence="1" id="KW-0630">Potassium</keyword>
<protein>
    <recommendedName>
        <fullName evidence="1">NAD(P)H-hydrate epimerase</fullName>
        <ecNumber evidence="1">5.1.99.6</ecNumber>
    </recommendedName>
    <alternativeName>
        <fullName evidence="1">NAD(P)HX epimerase</fullName>
    </alternativeName>
</protein>
<dbReference type="SUPFAM" id="SSF64153">
    <property type="entry name" value="YjeF N-terminal domain-like"/>
    <property type="match status" value="1"/>
</dbReference>
<dbReference type="GO" id="GO:0046872">
    <property type="term" value="F:metal ion binding"/>
    <property type="evidence" value="ECO:0007669"/>
    <property type="project" value="UniProtKB-KW"/>
</dbReference>
<reference evidence="3" key="2">
    <citation type="submission" date="2020-09" db="EMBL/GenBank/DDBJ databases">
        <authorList>
            <person name="Sun Q."/>
            <person name="Zhou Y."/>
        </authorList>
    </citation>
    <scope>NUCLEOTIDE SEQUENCE</scope>
    <source>
        <strain evidence="3">CGMCC 1.16548</strain>
    </source>
</reference>
<dbReference type="InterPro" id="IPR004443">
    <property type="entry name" value="YjeF_N_dom"/>
</dbReference>
<feature type="binding site" evidence="1">
    <location>
        <position position="168"/>
    </location>
    <ligand>
        <name>K(+)</name>
        <dbReference type="ChEBI" id="CHEBI:29103"/>
    </ligand>
</feature>
<dbReference type="InterPro" id="IPR036652">
    <property type="entry name" value="YjeF_N_dom_sf"/>
</dbReference>
<dbReference type="HAMAP" id="MF_01966">
    <property type="entry name" value="NADHX_epimerase"/>
    <property type="match status" value="1"/>
</dbReference>
<dbReference type="Gene3D" id="3.40.50.10260">
    <property type="entry name" value="YjeF N-terminal domain"/>
    <property type="match status" value="1"/>
</dbReference>
<dbReference type="PROSITE" id="PS51385">
    <property type="entry name" value="YJEF_N"/>
    <property type="match status" value="1"/>
</dbReference>
<comment type="catalytic activity">
    <reaction evidence="1">
        <text>(6R)-NADHX = (6S)-NADHX</text>
        <dbReference type="Rhea" id="RHEA:32215"/>
        <dbReference type="ChEBI" id="CHEBI:64074"/>
        <dbReference type="ChEBI" id="CHEBI:64075"/>
        <dbReference type="EC" id="5.1.99.6"/>
    </reaction>
</comment>
<comment type="catalytic activity">
    <reaction evidence="1">
        <text>(6R)-NADPHX = (6S)-NADPHX</text>
        <dbReference type="Rhea" id="RHEA:32227"/>
        <dbReference type="ChEBI" id="CHEBI:64076"/>
        <dbReference type="ChEBI" id="CHEBI:64077"/>
        <dbReference type="EC" id="5.1.99.6"/>
    </reaction>
</comment>
<dbReference type="GO" id="GO:0052856">
    <property type="term" value="F:NAD(P)HX epimerase activity"/>
    <property type="evidence" value="ECO:0007669"/>
    <property type="project" value="UniProtKB-UniRule"/>
</dbReference>
<dbReference type="RefSeq" id="WP_191282215.1">
    <property type="nucleotide sequence ID" value="NZ_BNAI01000001.1"/>
</dbReference>
<keyword evidence="1" id="KW-0521">NADP</keyword>
<accession>A0A8J3GPE0</accession>
<keyword evidence="1" id="KW-0479">Metal-binding</keyword>